<evidence type="ECO:0000313" key="3">
    <source>
        <dbReference type="Proteomes" id="UP000546701"/>
    </source>
</evidence>
<dbReference type="PANTHER" id="PTHR37422">
    <property type="entry name" value="TEICHURONIC ACID BIOSYNTHESIS PROTEIN TUAE"/>
    <property type="match status" value="1"/>
</dbReference>
<dbReference type="EMBL" id="JACIJR010000003">
    <property type="protein sequence ID" value="MBB5729221.1"/>
    <property type="molecule type" value="Genomic_DNA"/>
</dbReference>
<feature type="transmembrane region" description="Helical" evidence="1">
    <location>
        <begin position="233"/>
        <end position="259"/>
    </location>
</feature>
<accession>A0A7W9BSJ9</accession>
<feature type="transmembrane region" description="Helical" evidence="1">
    <location>
        <begin position="328"/>
        <end position="358"/>
    </location>
</feature>
<evidence type="ECO:0008006" key="4">
    <source>
        <dbReference type="Google" id="ProtNLM"/>
    </source>
</evidence>
<keyword evidence="1" id="KW-1133">Transmembrane helix</keyword>
<evidence type="ECO:0000256" key="1">
    <source>
        <dbReference type="SAM" id="Phobius"/>
    </source>
</evidence>
<protein>
    <recommendedName>
        <fullName evidence="4">O-antigen ligase domain-containing protein</fullName>
    </recommendedName>
</protein>
<feature type="transmembrane region" description="Helical" evidence="1">
    <location>
        <begin position="84"/>
        <end position="104"/>
    </location>
</feature>
<dbReference type="InterPro" id="IPR051533">
    <property type="entry name" value="WaaL-like"/>
</dbReference>
<gene>
    <name evidence="2" type="ORF">FHS99_001699</name>
</gene>
<keyword evidence="1" id="KW-0472">Membrane</keyword>
<keyword evidence="3" id="KW-1185">Reference proteome</keyword>
<feature type="transmembrane region" description="Helical" evidence="1">
    <location>
        <begin position="206"/>
        <end position="227"/>
    </location>
</feature>
<feature type="transmembrane region" description="Helical" evidence="1">
    <location>
        <begin position="116"/>
        <end position="137"/>
    </location>
</feature>
<feature type="transmembrane region" description="Helical" evidence="1">
    <location>
        <begin position="149"/>
        <end position="171"/>
    </location>
</feature>
<evidence type="ECO:0000313" key="2">
    <source>
        <dbReference type="EMBL" id="MBB5729221.1"/>
    </source>
</evidence>
<dbReference type="Proteomes" id="UP000546701">
    <property type="component" value="Unassembled WGS sequence"/>
</dbReference>
<keyword evidence="1" id="KW-0812">Transmembrane</keyword>
<proteinExistence type="predicted"/>
<sequence>MASFYPEYRQTLDPRDWRAPGAAAVPAAGHPLIFAGFLLLMLFNVALPKGGIAAGDVPLTFGYMLVGLIAPLGLIGLIRRPAISPVAVFHFLALFLPLGLFTLYRIQSGAGAPVVLLTYSALFLILPLVTLIVFSSYLEALTERQIATVLKWCVVFVLGWGILNFLSYALFTHFIEVPYLTINAADSGEILGKNNRRGSLMKLVSTYNNGNVCGVCLLMLMPLFVHVTKSRMWTVLMCLAIILTLSRTAWFGLVCVLGIMMALRLIRVTNIFGWTVGIALAGVLILLLPAIGWTPDRLIDPTLGHRDYQWLGLQITLFGSGEVRVHEILYLGLLQSLGVIGLLLALAVLFFPVGYGLASLSRLSALRRSALAGIIAYLVVACLDAALIYPPVFLQFLFLVALLYRRGFAGAREAG</sequence>
<feature type="transmembrane region" description="Helical" evidence="1">
    <location>
        <begin position="27"/>
        <end position="47"/>
    </location>
</feature>
<dbReference type="PANTHER" id="PTHR37422:SF13">
    <property type="entry name" value="LIPOPOLYSACCHARIDE BIOSYNTHESIS PROTEIN PA4999-RELATED"/>
    <property type="match status" value="1"/>
</dbReference>
<feature type="transmembrane region" description="Helical" evidence="1">
    <location>
        <begin position="370"/>
        <end position="389"/>
    </location>
</feature>
<feature type="transmembrane region" description="Helical" evidence="1">
    <location>
        <begin position="59"/>
        <end position="78"/>
    </location>
</feature>
<name>A0A7W9BSJ9_9SPHN</name>
<reference evidence="2 3" key="1">
    <citation type="submission" date="2020-08" db="EMBL/GenBank/DDBJ databases">
        <title>Genomic Encyclopedia of Type Strains, Phase IV (KMG-IV): sequencing the most valuable type-strain genomes for metagenomic binning, comparative biology and taxonomic classification.</title>
        <authorList>
            <person name="Goeker M."/>
        </authorList>
    </citation>
    <scope>NUCLEOTIDE SEQUENCE [LARGE SCALE GENOMIC DNA]</scope>
    <source>
        <strain evidence="2 3">DSM 103336</strain>
    </source>
</reference>
<comment type="caution">
    <text evidence="2">The sequence shown here is derived from an EMBL/GenBank/DDBJ whole genome shotgun (WGS) entry which is preliminary data.</text>
</comment>
<dbReference type="AlphaFoldDB" id="A0A7W9BSJ9"/>
<organism evidence="2 3">
    <name type="scientific">Sphingomonas prati</name>
    <dbReference type="NCBI Taxonomy" id="1843237"/>
    <lineage>
        <taxon>Bacteria</taxon>
        <taxon>Pseudomonadati</taxon>
        <taxon>Pseudomonadota</taxon>
        <taxon>Alphaproteobacteria</taxon>
        <taxon>Sphingomonadales</taxon>
        <taxon>Sphingomonadaceae</taxon>
        <taxon>Sphingomonas</taxon>
    </lineage>
</organism>
<feature type="transmembrane region" description="Helical" evidence="1">
    <location>
        <begin position="271"/>
        <end position="293"/>
    </location>
</feature>